<dbReference type="STRING" id="7719.ENSCINP00000027566"/>
<feature type="compositionally biased region" description="Low complexity" evidence="1">
    <location>
        <begin position="102"/>
        <end position="115"/>
    </location>
</feature>
<name>F6ZJS3_CIOIN</name>
<feature type="region of interest" description="Disordered" evidence="1">
    <location>
        <begin position="197"/>
        <end position="243"/>
    </location>
</feature>
<dbReference type="Gene3D" id="2.60.120.200">
    <property type="match status" value="1"/>
</dbReference>
<feature type="region of interest" description="Disordered" evidence="1">
    <location>
        <begin position="34"/>
        <end position="117"/>
    </location>
</feature>
<dbReference type="AlphaFoldDB" id="F6ZJS3"/>
<sequence>ILASNPDSDHVFYANNFNSTRIFQGRLSRLICGDPSFESKPNRNENQNSQNPSRTPDSSTNRNRNSRIPSGIPGSNSNRNQNGPNQSRNNQNQRTNAGISHTNTGSTRNGGNNIGDRTRLANVQNSLSTLLSSGQQSNQPNAPAPLIARPDGHNRISLRSPKIRRNNRRSDSNLFIPSLGPVAATLRTPPGVIVTGSASTCPSMRRDGKKSNGVDVLDGMGLSRIPSSSRRSRRRHGTHSTAQVVRIRKGQVPPKPMQSLLPNGLPLEFSLIAIFRMHGRTIKDTWSLLHVADSTHNIMFSLSFNGN</sequence>
<evidence type="ECO:0000256" key="1">
    <source>
        <dbReference type="SAM" id="MobiDB-lite"/>
    </source>
</evidence>
<evidence type="ECO:0000313" key="3">
    <source>
        <dbReference type="Proteomes" id="UP000008144"/>
    </source>
</evidence>
<proteinExistence type="predicted"/>
<dbReference type="Ensembl" id="ENSCINT00000027812.2">
    <property type="protein sequence ID" value="ENSCINP00000027566.2"/>
    <property type="gene ID" value="ENSCING00000015625.2"/>
</dbReference>
<keyword evidence="3" id="KW-1185">Reference proteome</keyword>
<dbReference type="HOGENOM" id="CLU_907734_0_0_1"/>
<protein>
    <submittedName>
        <fullName evidence="2">Uncharacterized protein</fullName>
    </submittedName>
</protein>
<dbReference type="InParanoid" id="F6ZJS3"/>
<dbReference type="Proteomes" id="UP000008144">
    <property type="component" value="Unassembled WGS sequence"/>
</dbReference>
<accession>F6ZJS3</accession>
<dbReference type="GeneTree" id="ENSGT00880000139066"/>
<feature type="compositionally biased region" description="Low complexity" evidence="1">
    <location>
        <begin position="130"/>
        <end position="139"/>
    </location>
</feature>
<reference evidence="2" key="2">
    <citation type="submission" date="2025-08" db="UniProtKB">
        <authorList>
            <consortium name="Ensembl"/>
        </authorList>
    </citation>
    <scope>IDENTIFICATION</scope>
</reference>
<feature type="compositionally biased region" description="Low complexity" evidence="1">
    <location>
        <begin position="73"/>
        <end position="94"/>
    </location>
</feature>
<feature type="region of interest" description="Disordered" evidence="1">
    <location>
        <begin position="130"/>
        <end position="171"/>
    </location>
</feature>
<reference evidence="3" key="1">
    <citation type="journal article" date="2002" name="Science">
        <title>The draft genome of Ciona intestinalis: insights into chordate and vertebrate origins.</title>
        <authorList>
            <person name="Dehal P."/>
            <person name="Satou Y."/>
            <person name="Campbell R.K."/>
            <person name="Chapman J."/>
            <person name="Degnan B."/>
            <person name="De Tomaso A."/>
            <person name="Davidson B."/>
            <person name="Di Gregorio A."/>
            <person name="Gelpke M."/>
            <person name="Goodstein D.M."/>
            <person name="Harafuji N."/>
            <person name="Hastings K.E."/>
            <person name="Ho I."/>
            <person name="Hotta K."/>
            <person name="Huang W."/>
            <person name="Kawashima T."/>
            <person name="Lemaire P."/>
            <person name="Martinez D."/>
            <person name="Meinertzhagen I.A."/>
            <person name="Necula S."/>
            <person name="Nonaka M."/>
            <person name="Putnam N."/>
            <person name="Rash S."/>
            <person name="Saiga H."/>
            <person name="Satake M."/>
            <person name="Terry A."/>
            <person name="Yamada L."/>
            <person name="Wang H.G."/>
            <person name="Awazu S."/>
            <person name="Azumi K."/>
            <person name="Boore J."/>
            <person name="Branno M."/>
            <person name="Chin-Bow S."/>
            <person name="DeSantis R."/>
            <person name="Doyle S."/>
            <person name="Francino P."/>
            <person name="Keys D.N."/>
            <person name="Haga S."/>
            <person name="Hayashi H."/>
            <person name="Hino K."/>
            <person name="Imai K.S."/>
            <person name="Inaba K."/>
            <person name="Kano S."/>
            <person name="Kobayashi K."/>
            <person name="Kobayashi M."/>
            <person name="Lee B.I."/>
            <person name="Makabe K.W."/>
            <person name="Manohar C."/>
            <person name="Matassi G."/>
            <person name="Medina M."/>
            <person name="Mochizuki Y."/>
            <person name="Mount S."/>
            <person name="Morishita T."/>
            <person name="Miura S."/>
            <person name="Nakayama A."/>
            <person name="Nishizaka S."/>
            <person name="Nomoto H."/>
            <person name="Ohta F."/>
            <person name="Oishi K."/>
            <person name="Rigoutsos I."/>
            <person name="Sano M."/>
            <person name="Sasaki A."/>
            <person name="Sasakura Y."/>
            <person name="Shoguchi E."/>
            <person name="Shin-i T."/>
            <person name="Spagnuolo A."/>
            <person name="Stainier D."/>
            <person name="Suzuki M.M."/>
            <person name="Tassy O."/>
            <person name="Takatori N."/>
            <person name="Tokuoka M."/>
            <person name="Yagi K."/>
            <person name="Yoshizaki F."/>
            <person name="Wada S."/>
            <person name="Zhang C."/>
            <person name="Hyatt P.D."/>
            <person name="Larimer F."/>
            <person name="Detter C."/>
            <person name="Doggett N."/>
            <person name="Glavina T."/>
            <person name="Hawkins T."/>
            <person name="Richardson P."/>
            <person name="Lucas S."/>
            <person name="Kohara Y."/>
            <person name="Levine M."/>
            <person name="Satoh N."/>
            <person name="Rokhsar D.S."/>
        </authorList>
    </citation>
    <scope>NUCLEOTIDE SEQUENCE [LARGE SCALE GENOMIC DNA]</scope>
</reference>
<reference evidence="2" key="3">
    <citation type="submission" date="2025-09" db="UniProtKB">
        <authorList>
            <consortium name="Ensembl"/>
        </authorList>
    </citation>
    <scope>IDENTIFICATION</scope>
</reference>
<evidence type="ECO:0000313" key="2">
    <source>
        <dbReference type="Ensembl" id="ENSCINP00000027566.2"/>
    </source>
</evidence>
<organism evidence="2 3">
    <name type="scientific">Ciona intestinalis</name>
    <name type="common">Transparent sea squirt</name>
    <name type="synonym">Ascidia intestinalis</name>
    <dbReference type="NCBI Taxonomy" id="7719"/>
    <lineage>
        <taxon>Eukaryota</taxon>
        <taxon>Metazoa</taxon>
        <taxon>Chordata</taxon>
        <taxon>Tunicata</taxon>
        <taxon>Ascidiacea</taxon>
        <taxon>Phlebobranchia</taxon>
        <taxon>Cionidae</taxon>
        <taxon>Ciona</taxon>
    </lineage>
</organism>
<feature type="compositionally biased region" description="Polar residues" evidence="1">
    <location>
        <begin position="44"/>
        <end position="68"/>
    </location>
</feature>